<sequence length="88" mass="10045">MNYSFNFGDYNAPLALGLRTEEVEKIVPLITQQAITGKLIREMASQGALEVRYPLGSLDIRPSVEEKVNGRWRWDIWIKPTAVHFLGK</sequence>
<name>A0A1Z3HN22_9CYAN</name>
<dbReference type="AlphaFoldDB" id="A0A1Z3HN22"/>
<protein>
    <submittedName>
        <fullName evidence="1">Uncharacterized protein</fullName>
    </submittedName>
</protein>
<dbReference type="RefSeq" id="WP_080814216.1">
    <property type="nucleotide sequence ID" value="NZ_CP021983.2"/>
</dbReference>
<accession>A0A1Z3HN22</accession>
<dbReference type="OrthoDB" id="7065319at2"/>
<evidence type="ECO:0000313" key="2">
    <source>
        <dbReference type="Proteomes" id="UP000191901"/>
    </source>
</evidence>
<gene>
    <name evidence="1" type="ORF">XM38_026620</name>
</gene>
<dbReference type="Proteomes" id="UP000191901">
    <property type="component" value="Chromosome"/>
</dbReference>
<dbReference type="KEGG" id="hhg:XM38_026620"/>
<evidence type="ECO:0000313" key="1">
    <source>
        <dbReference type="EMBL" id="ASC71708.1"/>
    </source>
</evidence>
<proteinExistence type="predicted"/>
<reference evidence="1 2" key="1">
    <citation type="journal article" date="2016" name="Biochim. Biophys. Acta">
        <title>Characterization of red-shifted phycobilisomes isolated from the chlorophyll f-containing cyanobacterium Halomicronema hongdechloris.</title>
        <authorList>
            <person name="Li Y."/>
            <person name="Lin Y."/>
            <person name="Garvey C.J."/>
            <person name="Birch D."/>
            <person name="Corkery R.W."/>
            <person name="Loughlin P.C."/>
            <person name="Scheer H."/>
            <person name="Willows R.D."/>
            <person name="Chen M."/>
        </authorList>
    </citation>
    <scope>NUCLEOTIDE SEQUENCE [LARGE SCALE GENOMIC DNA]</scope>
    <source>
        <strain evidence="1 2">C2206</strain>
    </source>
</reference>
<keyword evidence="2" id="KW-1185">Reference proteome</keyword>
<dbReference type="EMBL" id="CP021983">
    <property type="protein sequence ID" value="ASC71708.1"/>
    <property type="molecule type" value="Genomic_DNA"/>
</dbReference>
<organism evidence="1 2">
    <name type="scientific">Halomicronema hongdechloris C2206</name>
    <dbReference type="NCBI Taxonomy" id="1641165"/>
    <lineage>
        <taxon>Bacteria</taxon>
        <taxon>Bacillati</taxon>
        <taxon>Cyanobacteriota</taxon>
        <taxon>Cyanophyceae</taxon>
        <taxon>Nodosilineales</taxon>
        <taxon>Nodosilineaceae</taxon>
        <taxon>Halomicronema</taxon>
    </lineage>
</organism>